<accession>A0A9E8ZCC6</accession>
<dbReference type="EMBL" id="CP113797">
    <property type="protein sequence ID" value="WAL58650.1"/>
    <property type="molecule type" value="Genomic_DNA"/>
</dbReference>
<dbReference type="SUPFAM" id="SSF46458">
    <property type="entry name" value="Globin-like"/>
    <property type="match status" value="1"/>
</dbReference>
<dbReference type="Gene3D" id="1.10.490.20">
    <property type="entry name" value="Phycocyanins"/>
    <property type="match status" value="1"/>
</dbReference>
<dbReference type="InterPro" id="IPR009050">
    <property type="entry name" value="Globin-like_sf"/>
</dbReference>
<evidence type="ECO:0000313" key="5">
    <source>
        <dbReference type="Proteomes" id="UP001163152"/>
    </source>
</evidence>
<organism evidence="4 5">
    <name type="scientific">Thermocoleostomius sinensis A174</name>
    <dbReference type="NCBI Taxonomy" id="2016057"/>
    <lineage>
        <taxon>Bacteria</taxon>
        <taxon>Bacillati</taxon>
        <taxon>Cyanobacteriota</taxon>
        <taxon>Cyanophyceae</taxon>
        <taxon>Oculatellales</taxon>
        <taxon>Oculatellaceae</taxon>
        <taxon>Thermocoleostomius</taxon>
    </lineage>
</organism>
<evidence type="ECO:0000256" key="2">
    <source>
        <dbReference type="ARBA" id="ARBA00022991"/>
    </source>
</evidence>
<dbReference type="GO" id="GO:0030089">
    <property type="term" value="C:phycobilisome"/>
    <property type="evidence" value="ECO:0007669"/>
    <property type="project" value="InterPro"/>
</dbReference>
<evidence type="ECO:0000313" key="4">
    <source>
        <dbReference type="EMBL" id="WAL58650.1"/>
    </source>
</evidence>
<dbReference type="RefSeq" id="WP_268608075.1">
    <property type="nucleotide sequence ID" value="NZ_CP113797.1"/>
</dbReference>
<comment type="similarity">
    <text evidence="1">Belongs to the phycobiliprotein family.</text>
</comment>
<keyword evidence="3" id="KW-0089">Bile pigment</keyword>
<evidence type="ECO:0000256" key="3">
    <source>
        <dbReference type="ARBA" id="ARBA00023307"/>
    </source>
</evidence>
<dbReference type="KEGG" id="tsin:OXH18_15865"/>
<dbReference type="InterPro" id="IPR038719">
    <property type="entry name" value="Phycobilisome_asu/bsu_sf"/>
</dbReference>
<name>A0A9E8ZCC6_9CYAN</name>
<gene>
    <name evidence="4" type="ORF">OXH18_15865</name>
</gene>
<dbReference type="GO" id="GO:0015979">
    <property type="term" value="P:photosynthesis"/>
    <property type="evidence" value="ECO:0007669"/>
    <property type="project" value="InterPro"/>
</dbReference>
<dbReference type="Pfam" id="PF00502">
    <property type="entry name" value="Phycobilisome"/>
    <property type="match status" value="1"/>
</dbReference>
<keyword evidence="2" id="KW-0157">Chromophore</keyword>
<dbReference type="InterPro" id="IPR012128">
    <property type="entry name" value="Phycobilisome_asu/bsu"/>
</dbReference>
<sequence>MHPQIQEIFDDAENRYLKPEELKLLAQYVDSLPERIDLYRTLRDRELEIMQWVVDQLQAQFPQEPQETIERSIKTALLMLRYCSMGMLLNDETLVQKRFLSWVSQSVKIYNTEKIDTSLYQLLNQQLQRMLGVQQMKFLSPMLTATQTALLSAEPSNELAIGW</sequence>
<reference evidence="4" key="1">
    <citation type="submission" date="2022-12" db="EMBL/GenBank/DDBJ databases">
        <title>Polyphasic identification of a Novel Hot-Spring Cyanobacterium Ocullathermofonsia sinensis gen nov. sp. nov. and Genomic Insights on its Adaptations to the Thermal Habitat.</title>
        <authorList>
            <person name="Daroch M."/>
            <person name="Tang J."/>
            <person name="Jiang Y."/>
        </authorList>
    </citation>
    <scope>NUCLEOTIDE SEQUENCE</scope>
    <source>
        <strain evidence="4">PKUAC-SCTA174</strain>
    </source>
</reference>
<evidence type="ECO:0000256" key="1">
    <source>
        <dbReference type="ARBA" id="ARBA00008182"/>
    </source>
</evidence>
<proteinExistence type="inferred from homology"/>
<evidence type="ECO:0008006" key="6">
    <source>
        <dbReference type="Google" id="ProtNLM"/>
    </source>
</evidence>
<protein>
    <recommendedName>
        <fullName evidence="6">Phycobilisome protein</fullName>
    </recommendedName>
</protein>
<keyword evidence="5" id="KW-1185">Reference proteome</keyword>
<dbReference type="Proteomes" id="UP001163152">
    <property type="component" value="Chromosome"/>
</dbReference>
<dbReference type="AlphaFoldDB" id="A0A9E8ZCC6"/>